<dbReference type="OrthoDB" id="1445360at2"/>
<dbReference type="RefSeq" id="WP_156195609.1">
    <property type="nucleotide sequence ID" value="NZ_QTZN02000015.1"/>
</dbReference>
<dbReference type="Proteomes" id="UP000462449">
    <property type="component" value="Unassembled WGS sequence"/>
</dbReference>
<evidence type="ECO:0000256" key="1">
    <source>
        <dbReference type="SAM" id="Phobius"/>
    </source>
</evidence>
<sequence>MKNYTSNNYYLSDYLSAILIPIILIGALSYFLRDSIIFPVIGTALLIPLLLVACLIFKRLMKIEFQDNFITVTYKFSRKIIQIKYSEIHELTHISAYRGTSRTIFKYQQNRFKKITTTSVLSDKDFQEFIIWLKSKNDNIEFKFLPSDSLVKERYLNQPK</sequence>
<gene>
    <name evidence="3" type="ORF">DWB62_008395</name>
    <name evidence="2" type="ORF">GNY23_08395</name>
</gene>
<organism evidence="2 5">
    <name type="scientific">Labilibaculum euxinus</name>
    <dbReference type="NCBI Taxonomy" id="2686357"/>
    <lineage>
        <taxon>Bacteria</taxon>
        <taxon>Pseudomonadati</taxon>
        <taxon>Bacteroidota</taxon>
        <taxon>Bacteroidia</taxon>
        <taxon>Marinilabiliales</taxon>
        <taxon>Marinifilaceae</taxon>
        <taxon>Labilibaculum</taxon>
    </lineage>
</organism>
<protein>
    <recommendedName>
        <fullName evidence="6">PH domain-containing protein</fullName>
    </recommendedName>
</protein>
<reference evidence="3 4" key="1">
    <citation type="submission" date="2019-11" db="EMBL/GenBank/DDBJ databases">
        <title>Draft genome sequence of Labilibaculum sp. strain SYP isolated from Black Sea.</title>
        <authorList>
            <person name="Yadav S."/>
            <person name="Villanueva L."/>
        </authorList>
    </citation>
    <scope>NUCLEOTIDE SEQUENCE [LARGE SCALE GENOMIC DNA]</scope>
    <source>
        <strain evidence="3 4">44</strain>
    </source>
</reference>
<proteinExistence type="predicted"/>
<dbReference type="AlphaFoldDB" id="A0A7M4D5A0"/>
<dbReference type="Proteomes" id="UP000285951">
    <property type="component" value="Unassembled WGS sequence"/>
</dbReference>
<keyword evidence="1" id="KW-1133">Transmembrane helix</keyword>
<evidence type="ECO:0000313" key="3">
    <source>
        <dbReference type="EMBL" id="MVB07034.1"/>
    </source>
</evidence>
<name>A0A7M4D5A0_9BACT</name>
<keyword evidence="1" id="KW-0812">Transmembrane</keyword>
<feature type="transmembrane region" description="Helical" evidence="1">
    <location>
        <begin position="12"/>
        <end position="30"/>
    </location>
</feature>
<evidence type="ECO:0000313" key="5">
    <source>
        <dbReference type="Proteomes" id="UP000462449"/>
    </source>
</evidence>
<evidence type="ECO:0000313" key="2">
    <source>
        <dbReference type="EMBL" id="MUP37829.1"/>
    </source>
</evidence>
<dbReference type="EMBL" id="WOTW01000015">
    <property type="protein sequence ID" value="MUP37829.1"/>
    <property type="molecule type" value="Genomic_DNA"/>
</dbReference>
<accession>A0A7M4D5A0</accession>
<reference evidence="2 5" key="2">
    <citation type="submission" date="2019-12" db="EMBL/GenBank/DDBJ databases">
        <title>Draft genome sequence of Labilibaculum sp. strain 44 isolated from deep waters of Black Sea.</title>
        <authorList>
            <person name="Yadav S."/>
            <person name="Villanueva L."/>
        </authorList>
    </citation>
    <scope>NUCLEOTIDE SEQUENCE [LARGE SCALE GENOMIC DNA]</scope>
    <source>
        <strain evidence="2 5">44</strain>
    </source>
</reference>
<dbReference type="EMBL" id="QTZN02000015">
    <property type="protein sequence ID" value="MVB07034.1"/>
    <property type="molecule type" value="Genomic_DNA"/>
</dbReference>
<keyword evidence="4" id="KW-1185">Reference proteome</keyword>
<keyword evidence="1" id="KW-0472">Membrane</keyword>
<feature type="transmembrane region" description="Helical" evidence="1">
    <location>
        <begin position="36"/>
        <end position="57"/>
    </location>
</feature>
<comment type="caution">
    <text evidence="2">The sequence shown here is derived from an EMBL/GenBank/DDBJ whole genome shotgun (WGS) entry which is preliminary data.</text>
</comment>
<evidence type="ECO:0008006" key="6">
    <source>
        <dbReference type="Google" id="ProtNLM"/>
    </source>
</evidence>
<evidence type="ECO:0000313" key="4">
    <source>
        <dbReference type="Proteomes" id="UP000285951"/>
    </source>
</evidence>